<proteinExistence type="predicted"/>
<name>A0A6M3L8U6_9ZZZZ</name>
<dbReference type="EMBL" id="MT144880">
    <property type="protein sequence ID" value="QJI00847.1"/>
    <property type="molecule type" value="Genomic_DNA"/>
</dbReference>
<dbReference type="EMBL" id="MT142961">
    <property type="protein sequence ID" value="QJA91100.1"/>
    <property type="molecule type" value="Genomic_DNA"/>
</dbReference>
<evidence type="ECO:0000313" key="1">
    <source>
        <dbReference type="EMBL" id="QJA70415.1"/>
    </source>
</evidence>
<protein>
    <submittedName>
        <fullName evidence="2">Uncharacterized protein</fullName>
    </submittedName>
</protein>
<organism evidence="2">
    <name type="scientific">viral metagenome</name>
    <dbReference type="NCBI Taxonomy" id="1070528"/>
    <lineage>
        <taxon>unclassified sequences</taxon>
        <taxon>metagenomes</taxon>
        <taxon>organismal metagenomes</taxon>
    </lineage>
</organism>
<evidence type="ECO:0000313" key="2">
    <source>
        <dbReference type="EMBL" id="QJA91100.1"/>
    </source>
</evidence>
<evidence type="ECO:0000313" key="3">
    <source>
        <dbReference type="EMBL" id="QJI00847.1"/>
    </source>
</evidence>
<dbReference type="EMBL" id="MT141790">
    <property type="protein sequence ID" value="QJA70415.1"/>
    <property type="molecule type" value="Genomic_DNA"/>
</dbReference>
<gene>
    <name evidence="1" type="ORF">MM415A03750_0014</name>
    <name evidence="2" type="ORF">MM415B03474_0014</name>
    <name evidence="3" type="ORF">TM448B02137_0006</name>
</gene>
<reference evidence="2" key="1">
    <citation type="submission" date="2020-03" db="EMBL/GenBank/DDBJ databases">
        <title>The deep terrestrial virosphere.</title>
        <authorList>
            <person name="Holmfeldt K."/>
            <person name="Nilsson E."/>
            <person name="Simone D."/>
            <person name="Lopez-Fernandez M."/>
            <person name="Wu X."/>
            <person name="de Brujin I."/>
            <person name="Lundin D."/>
            <person name="Andersson A."/>
            <person name="Bertilsson S."/>
            <person name="Dopson M."/>
        </authorList>
    </citation>
    <scope>NUCLEOTIDE SEQUENCE</scope>
    <source>
        <strain evidence="1">MM415A03750</strain>
        <strain evidence="2">MM415B03474</strain>
        <strain evidence="3">TM448B02137</strain>
    </source>
</reference>
<sequence length="83" mass="9591">MIKFISDNRIILNINAVRCITKCDHISSIHGDSWYDLKVAYKGHVEIVRYNNIIERDKIFTRIAKELKKGSKSRKETSNGAIL</sequence>
<dbReference type="AlphaFoldDB" id="A0A6M3L8U6"/>
<accession>A0A6M3L8U6</accession>